<organism evidence="4 5">
    <name type="scientific">Skermanella cutis</name>
    <dbReference type="NCBI Taxonomy" id="2775420"/>
    <lineage>
        <taxon>Bacteria</taxon>
        <taxon>Pseudomonadati</taxon>
        <taxon>Pseudomonadota</taxon>
        <taxon>Alphaproteobacteria</taxon>
        <taxon>Rhodospirillales</taxon>
        <taxon>Azospirillaceae</taxon>
        <taxon>Skermanella</taxon>
    </lineage>
</organism>
<dbReference type="PROSITE" id="PS50110">
    <property type="entry name" value="RESPONSE_REGULATORY"/>
    <property type="match status" value="1"/>
</dbReference>
<dbReference type="PANTHER" id="PTHR44591:SF21">
    <property type="entry name" value="TWO-COMPONENT RESPONSE REGULATOR"/>
    <property type="match status" value="1"/>
</dbReference>
<dbReference type="SMART" id="SM00448">
    <property type="entry name" value="REC"/>
    <property type="match status" value="1"/>
</dbReference>
<feature type="modified residue" description="4-aspartylphosphate" evidence="2">
    <location>
        <position position="60"/>
    </location>
</feature>
<dbReference type="Proteomes" id="UP000595197">
    <property type="component" value="Chromosome"/>
</dbReference>
<proteinExistence type="predicted"/>
<dbReference type="InterPro" id="IPR001789">
    <property type="entry name" value="Sig_transdc_resp-reg_receiver"/>
</dbReference>
<dbReference type="InterPro" id="IPR050595">
    <property type="entry name" value="Bact_response_regulator"/>
</dbReference>
<accession>A0ABX7BB64</accession>
<evidence type="ECO:0000313" key="5">
    <source>
        <dbReference type="Proteomes" id="UP000595197"/>
    </source>
</evidence>
<sequence>MSEVPGIPAHRVLLAEDDPGVRSFVARALRHAGFAVTDVEDGQQALQALDTEPYDLLVADIVMPVVDGIALALSAAKHRPEIRILLITGYPAEHTRARNLEALIHAVIPKPFSLQEICAAARAALEIGGRD</sequence>
<evidence type="ECO:0000256" key="2">
    <source>
        <dbReference type="PROSITE-ProRule" id="PRU00169"/>
    </source>
</evidence>
<dbReference type="SUPFAM" id="SSF52172">
    <property type="entry name" value="CheY-like"/>
    <property type="match status" value="1"/>
</dbReference>
<dbReference type="PANTHER" id="PTHR44591">
    <property type="entry name" value="STRESS RESPONSE REGULATOR PROTEIN 1"/>
    <property type="match status" value="1"/>
</dbReference>
<evidence type="ECO:0000259" key="3">
    <source>
        <dbReference type="PROSITE" id="PS50110"/>
    </source>
</evidence>
<reference evidence="4" key="1">
    <citation type="submission" date="2021-02" db="EMBL/GenBank/DDBJ databases">
        <title>Skermanella TT6 skin isolate.</title>
        <authorList>
            <person name="Lee K."/>
            <person name="Ganzorig M."/>
        </authorList>
    </citation>
    <scope>NUCLEOTIDE SEQUENCE</scope>
    <source>
        <strain evidence="4">TT6</strain>
    </source>
</reference>
<name>A0ABX7BB64_9PROT</name>
<dbReference type="Gene3D" id="3.40.50.2300">
    <property type="match status" value="1"/>
</dbReference>
<protein>
    <submittedName>
        <fullName evidence="4">Response regulator</fullName>
    </submittedName>
</protein>
<keyword evidence="5" id="KW-1185">Reference proteome</keyword>
<evidence type="ECO:0000313" key="4">
    <source>
        <dbReference type="EMBL" id="QQP91616.1"/>
    </source>
</evidence>
<dbReference type="Pfam" id="PF00072">
    <property type="entry name" value="Response_reg"/>
    <property type="match status" value="1"/>
</dbReference>
<dbReference type="InterPro" id="IPR011006">
    <property type="entry name" value="CheY-like_superfamily"/>
</dbReference>
<evidence type="ECO:0000256" key="1">
    <source>
        <dbReference type="ARBA" id="ARBA00022553"/>
    </source>
</evidence>
<keyword evidence="1 2" id="KW-0597">Phosphoprotein</keyword>
<dbReference type="CDD" id="cd00156">
    <property type="entry name" value="REC"/>
    <property type="match status" value="1"/>
</dbReference>
<dbReference type="RefSeq" id="WP_201079715.1">
    <property type="nucleotide sequence ID" value="NZ_CP067420.1"/>
</dbReference>
<feature type="domain" description="Response regulatory" evidence="3">
    <location>
        <begin position="11"/>
        <end position="125"/>
    </location>
</feature>
<gene>
    <name evidence="4" type="ORF">IGS68_10575</name>
</gene>
<dbReference type="EMBL" id="CP067420">
    <property type="protein sequence ID" value="QQP91616.1"/>
    <property type="molecule type" value="Genomic_DNA"/>
</dbReference>